<gene>
    <name evidence="1" type="ORF">SKAU_G00392030</name>
</gene>
<organism evidence="1 2">
    <name type="scientific">Synaphobranchus kaupii</name>
    <name type="common">Kaup's arrowtooth eel</name>
    <dbReference type="NCBI Taxonomy" id="118154"/>
    <lineage>
        <taxon>Eukaryota</taxon>
        <taxon>Metazoa</taxon>
        <taxon>Chordata</taxon>
        <taxon>Craniata</taxon>
        <taxon>Vertebrata</taxon>
        <taxon>Euteleostomi</taxon>
        <taxon>Actinopterygii</taxon>
        <taxon>Neopterygii</taxon>
        <taxon>Teleostei</taxon>
        <taxon>Anguilliformes</taxon>
        <taxon>Synaphobranchidae</taxon>
        <taxon>Synaphobranchus</taxon>
    </lineage>
</organism>
<sequence>MEKIRPVPYGAVSRDSSQMEPLLYNKSWVDLVSKSPALEVRHKADACQLAFADPDKEATFQISFVCRRCTSPDMIKHERLREKESAQNLHPSPTSTPKIDTMKPSVVAAILLLGLLTSDAMPSSRVSCYKKILKDRNCHHVANGIDLMRPIDSLQNHFWEGNKCDMVCYCNFSELLCCPRDVFFGPKISFVIPCKNR</sequence>
<evidence type="ECO:0000313" key="2">
    <source>
        <dbReference type="Proteomes" id="UP001152622"/>
    </source>
</evidence>
<evidence type="ECO:0000313" key="1">
    <source>
        <dbReference type="EMBL" id="KAJ8335861.1"/>
    </source>
</evidence>
<dbReference type="EMBL" id="JAINUF010000020">
    <property type="protein sequence ID" value="KAJ8335861.1"/>
    <property type="molecule type" value="Genomic_DNA"/>
</dbReference>
<dbReference type="Pfam" id="PF15224">
    <property type="entry name" value="SCRG1"/>
    <property type="match status" value="1"/>
</dbReference>
<dbReference type="GO" id="GO:0005794">
    <property type="term" value="C:Golgi apparatus"/>
    <property type="evidence" value="ECO:0007669"/>
    <property type="project" value="TreeGrafter"/>
</dbReference>
<dbReference type="AlphaFoldDB" id="A0A9Q1EBS4"/>
<dbReference type="PANTHER" id="PTHR17463:SF0">
    <property type="entry name" value="SCRAPIE-RESPONSIVE PROTEIN 1"/>
    <property type="match status" value="1"/>
</dbReference>
<evidence type="ECO:0008006" key="3">
    <source>
        <dbReference type="Google" id="ProtNLM"/>
    </source>
</evidence>
<dbReference type="GO" id="GO:0044306">
    <property type="term" value="C:neuron projection terminus"/>
    <property type="evidence" value="ECO:0007669"/>
    <property type="project" value="TreeGrafter"/>
</dbReference>
<comment type="caution">
    <text evidence="1">The sequence shown here is derived from an EMBL/GenBank/DDBJ whole genome shotgun (WGS) entry which is preliminary data.</text>
</comment>
<accession>A0A9Q1EBS4</accession>
<dbReference type="Proteomes" id="UP001152622">
    <property type="component" value="Chromosome 20"/>
</dbReference>
<reference evidence="1" key="1">
    <citation type="journal article" date="2023" name="Science">
        <title>Genome structures resolve the early diversification of teleost fishes.</title>
        <authorList>
            <person name="Parey E."/>
            <person name="Louis A."/>
            <person name="Montfort J."/>
            <person name="Bouchez O."/>
            <person name="Roques C."/>
            <person name="Iampietro C."/>
            <person name="Lluch J."/>
            <person name="Castinel A."/>
            <person name="Donnadieu C."/>
            <person name="Desvignes T."/>
            <person name="Floi Bucao C."/>
            <person name="Jouanno E."/>
            <person name="Wen M."/>
            <person name="Mejri S."/>
            <person name="Dirks R."/>
            <person name="Jansen H."/>
            <person name="Henkel C."/>
            <person name="Chen W.J."/>
            <person name="Zahm M."/>
            <person name="Cabau C."/>
            <person name="Klopp C."/>
            <person name="Thompson A.W."/>
            <person name="Robinson-Rechavi M."/>
            <person name="Braasch I."/>
            <person name="Lecointre G."/>
            <person name="Bobe J."/>
            <person name="Postlethwait J.H."/>
            <person name="Berthelot C."/>
            <person name="Roest Crollius H."/>
            <person name="Guiguen Y."/>
        </authorList>
    </citation>
    <scope>NUCLEOTIDE SEQUENCE</scope>
    <source>
        <strain evidence="1">WJC10195</strain>
    </source>
</reference>
<dbReference type="PANTHER" id="PTHR17463">
    <property type="entry name" value="SCRAPIE-RESPONSIVE PROTEIN 1 SCRG1"/>
    <property type="match status" value="1"/>
</dbReference>
<name>A0A9Q1EBS4_SYNKA</name>
<proteinExistence type="predicted"/>
<dbReference type="InterPro" id="IPR028063">
    <property type="entry name" value="SCRG1"/>
</dbReference>
<protein>
    <recommendedName>
        <fullName evidence="3">Scrapie-responsive protein 1</fullName>
    </recommendedName>
</protein>
<keyword evidence="2" id="KW-1185">Reference proteome</keyword>
<dbReference type="OrthoDB" id="8865355at2759"/>